<dbReference type="PANTHER" id="PTHR11365">
    <property type="entry name" value="5-OXOPROLINASE RELATED"/>
    <property type="match status" value="1"/>
</dbReference>
<evidence type="ECO:0000259" key="2">
    <source>
        <dbReference type="Pfam" id="PF05378"/>
    </source>
</evidence>
<reference evidence="4 5" key="1">
    <citation type="journal article" date="2014" name="Nature">
        <title>An environmental bacterial taxon with a large and distinct metabolic repertoire.</title>
        <authorList>
            <person name="Wilson M.C."/>
            <person name="Mori T."/>
            <person name="Ruckert C."/>
            <person name="Uria A.R."/>
            <person name="Helf M.J."/>
            <person name="Takada K."/>
            <person name="Gernert C."/>
            <person name="Steffens U.A."/>
            <person name="Heycke N."/>
            <person name="Schmitt S."/>
            <person name="Rinke C."/>
            <person name="Helfrich E.J."/>
            <person name="Brachmann A.O."/>
            <person name="Gurgui C."/>
            <person name="Wakimoto T."/>
            <person name="Kracht M."/>
            <person name="Crusemann M."/>
            <person name="Hentschel U."/>
            <person name="Abe I."/>
            <person name="Matsunaga S."/>
            <person name="Kalinowski J."/>
            <person name="Takeyama H."/>
            <person name="Piel J."/>
        </authorList>
    </citation>
    <scope>NUCLEOTIDE SEQUENCE [LARGE SCALE GENOMIC DNA]</scope>
    <source>
        <strain evidence="5">TSY1</strain>
    </source>
</reference>
<dbReference type="InterPro" id="IPR002821">
    <property type="entry name" value="Hydantoinase_A"/>
</dbReference>
<name>W4L5Z8_ENTF1</name>
<dbReference type="Pfam" id="PF05378">
    <property type="entry name" value="Hydant_A_N"/>
    <property type="match status" value="1"/>
</dbReference>
<dbReference type="Pfam" id="PF19278">
    <property type="entry name" value="Hydant_A_C"/>
    <property type="match status" value="1"/>
</dbReference>
<proteinExistence type="predicted"/>
<dbReference type="SUPFAM" id="SSF53067">
    <property type="entry name" value="Actin-like ATPase domain"/>
    <property type="match status" value="1"/>
</dbReference>
<organism evidence="4 5">
    <name type="scientific">Entotheonella factor</name>
    <dbReference type="NCBI Taxonomy" id="1429438"/>
    <lineage>
        <taxon>Bacteria</taxon>
        <taxon>Pseudomonadati</taxon>
        <taxon>Nitrospinota/Tectimicrobiota group</taxon>
        <taxon>Candidatus Tectimicrobiota</taxon>
        <taxon>Candidatus Entotheonellia</taxon>
        <taxon>Candidatus Entotheonellales</taxon>
        <taxon>Candidatus Entotheonellaceae</taxon>
        <taxon>Candidatus Entotheonella</taxon>
    </lineage>
</organism>
<sequence length="697" mass="74947">MTDGYILGIDIGGTFTDMVLLDTHARQLAVHKCLTTPGDPAEGVMRGLTEWFTHIQVPPRSVATIIHATTLITNSLIERKGAPTGLLTTEGCRDILEIGRENRYDLYELALELPKPLAPREWRREWRERMRADGEVLTPLVPEQAVREAAALRQTGVESLAICFLHAHVNDAHEQAVRRLLEAQYPGLPLSLSSEVAREIGEYERTTTTVVNAYVQPLAQRYLGDLERRLNGFGCCGPLYIMLSSGGVTAADTAAQVPVRMIESGPAAGALAGSFFGGLGEQRQVIAFDMGGTTAKACLIDDGQPEIAFSFEAARVQRFKKGSGFPLQIPAIDLLEVGAGGGSIARIDGMGLLKVGPDSAGAEPGPACYGRGGTQPTVTDADLVLGYLNPDYFLGGTMALDVAAAEAAIRDHVAQPLGIDVQRGAWGIHDIINEQMASAMRVHIAEKGKDPREYTIVATGGAGPLHAYRIAEKLHIRRILCPLAAGVASTIGLLVAPPKVDLVHSRVWRVREIDWAALNQLYADLENRARAILKPMGEAGTQLTLSRFADMRYVGQGHTIVVPLPLGELNAAMQSDIEAQFEAVYQQLYGRSLPGVAIEGITWRLTALGQGTALDMAQAQTTSEQAGAAQRGQRAIYLPEAQAYVDVPVYNRYALQAGMQIDGPAILEERESTVVMGQRGRGTVDQAGNLTVTLDNA</sequence>
<evidence type="ECO:0000259" key="3">
    <source>
        <dbReference type="Pfam" id="PF19278"/>
    </source>
</evidence>
<comment type="caution">
    <text evidence="4">The sequence shown here is derived from an EMBL/GenBank/DDBJ whole genome shotgun (WGS) entry which is preliminary data.</text>
</comment>
<protein>
    <recommendedName>
        <fullName evidence="6">Methylhydantoinase</fullName>
    </recommendedName>
</protein>
<dbReference type="AlphaFoldDB" id="W4L5Z8"/>
<dbReference type="InterPro" id="IPR049517">
    <property type="entry name" value="ACX-like_C"/>
</dbReference>
<feature type="domain" description="Hydantoinase/oxoprolinase N-terminal" evidence="2">
    <location>
        <begin position="7"/>
        <end position="182"/>
    </location>
</feature>
<dbReference type="PATRIC" id="fig|1429438.4.peg.7610"/>
<feature type="domain" description="Hydantoinase A/oxoprolinase" evidence="1">
    <location>
        <begin position="205"/>
        <end position="497"/>
    </location>
</feature>
<dbReference type="GO" id="GO:0006749">
    <property type="term" value="P:glutathione metabolic process"/>
    <property type="evidence" value="ECO:0007669"/>
    <property type="project" value="TreeGrafter"/>
</dbReference>
<dbReference type="EMBL" id="AZHW01001303">
    <property type="protein sequence ID" value="ETW93120.1"/>
    <property type="molecule type" value="Genomic_DNA"/>
</dbReference>
<dbReference type="Proteomes" id="UP000019141">
    <property type="component" value="Unassembled WGS sequence"/>
</dbReference>
<evidence type="ECO:0008006" key="6">
    <source>
        <dbReference type="Google" id="ProtNLM"/>
    </source>
</evidence>
<feature type="domain" description="Acetophenone carboxylase-like C-terminal" evidence="3">
    <location>
        <begin position="516"/>
        <end position="686"/>
    </location>
</feature>
<accession>W4L5Z8</accession>
<evidence type="ECO:0000313" key="4">
    <source>
        <dbReference type="EMBL" id="ETW93120.1"/>
    </source>
</evidence>
<dbReference type="InterPro" id="IPR043129">
    <property type="entry name" value="ATPase_NBD"/>
</dbReference>
<dbReference type="Pfam" id="PF01968">
    <property type="entry name" value="Hydantoinase_A"/>
    <property type="match status" value="1"/>
</dbReference>
<dbReference type="HOGENOM" id="CLU_002157_1_2_7"/>
<dbReference type="PANTHER" id="PTHR11365:SF23">
    <property type="entry name" value="HYPOTHETICAL 5-OXOPROLINASE (EUROFUNG)-RELATED"/>
    <property type="match status" value="1"/>
</dbReference>
<dbReference type="GO" id="GO:0005829">
    <property type="term" value="C:cytosol"/>
    <property type="evidence" value="ECO:0007669"/>
    <property type="project" value="TreeGrafter"/>
</dbReference>
<keyword evidence="5" id="KW-1185">Reference proteome</keyword>
<dbReference type="InterPro" id="IPR008040">
    <property type="entry name" value="Hydant_A_N"/>
</dbReference>
<evidence type="ECO:0000259" key="1">
    <source>
        <dbReference type="Pfam" id="PF01968"/>
    </source>
</evidence>
<gene>
    <name evidence="4" type="ORF">ETSY1_40625</name>
</gene>
<dbReference type="GO" id="GO:0017168">
    <property type="term" value="F:5-oxoprolinase (ATP-hydrolyzing) activity"/>
    <property type="evidence" value="ECO:0007669"/>
    <property type="project" value="TreeGrafter"/>
</dbReference>
<evidence type="ECO:0000313" key="5">
    <source>
        <dbReference type="Proteomes" id="UP000019141"/>
    </source>
</evidence>
<dbReference type="InterPro" id="IPR045079">
    <property type="entry name" value="Oxoprolinase-like"/>
</dbReference>